<keyword evidence="1" id="KW-1133">Transmembrane helix</keyword>
<keyword evidence="1" id="KW-0812">Transmembrane</keyword>
<evidence type="ECO:0000313" key="3">
    <source>
        <dbReference type="Proteomes" id="UP000824118"/>
    </source>
</evidence>
<reference evidence="2" key="1">
    <citation type="submission" date="2020-10" db="EMBL/GenBank/DDBJ databases">
        <authorList>
            <person name="Gilroy R."/>
        </authorList>
    </citation>
    <scope>NUCLEOTIDE SEQUENCE</scope>
    <source>
        <strain evidence="2">ChiGjej1B1-1684</strain>
    </source>
</reference>
<proteinExistence type="predicted"/>
<feature type="transmembrane region" description="Helical" evidence="1">
    <location>
        <begin position="84"/>
        <end position="113"/>
    </location>
</feature>
<feature type="transmembrane region" description="Helical" evidence="1">
    <location>
        <begin position="51"/>
        <end position="72"/>
    </location>
</feature>
<organism evidence="2 3">
    <name type="scientific">Candidatus Limousia pullorum</name>
    <dbReference type="NCBI Taxonomy" id="2840860"/>
    <lineage>
        <taxon>Bacteria</taxon>
        <taxon>Bacillati</taxon>
        <taxon>Bacillota</taxon>
        <taxon>Clostridia</taxon>
        <taxon>Eubacteriales</taxon>
        <taxon>Oscillospiraceae</taxon>
        <taxon>Oscillospiraceae incertae sedis</taxon>
        <taxon>Candidatus Limousia</taxon>
    </lineage>
</organism>
<name>A0A9D1LY34_9FIRM</name>
<dbReference type="EMBL" id="DVNG01000054">
    <property type="protein sequence ID" value="HIU50116.1"/>
    <property type="molecule type" value="Genomic_DNA"/>
</dbReference>
<protein>
    <submittedName>
        <fullName evidence="2">Uncharacterized protein</fullName>
    </submittedName>
</protein>
<feature type="transmembrane region" description="Helical" evidence="1">
    <location>
        <begin position="164"/>
        <end position="188"/>
    </location>
</feature>
<evidence type="ECO:0000313" key="2">
    <source>
        <dbReference type="EMBL" id="HIU50116.1"/>
    </source>
</evidence>
<gene>
    <name evidence="2" type="ORF">IAD22_03780</name>
</gene>
<feature type="transmembrane region" description="Helical" evidence="1">
    <location>
        <begin position="214"/>
        <end position="236"/>
    </location>
</feature>
<dbReference type="Proteomes" id="UP000824118">
    <property type="component" value="Unassembled WGS sequence"/>
</dbReference>
<feature type="transmembrane region" description="Helical" evidence="1">
    <location>
        <begin position="133"/>
        <end position="157"/>
    </location>
</feature>
<keyword evidence="1" id="KW-0472">Membrane</keyword>
<feature type="transmembrane region" description="Helical" evidence="1">
    <location>
        <begin position="20"/>
        <end position="39"/>
    </location>
</feature>
<reference evidence="2" key="2">
    <citation type="journal article" date="2021" name="PeerJ">
        <title>Extensive microbial diversity within the chicken gut microbiome revealed by metagenomics and culture.</title>
        <authorList>
            <person name="Gilroy R."/>
            <person name="Ravi A."/>
            <person name="Getino M."/>
            <person name="Pursley I."/>
            <person name="Horton D.L."/>
            <person name="Alikhan N.F."/>
            <person name="Baker D."/>
            <person name="Gharbi K."/>
            <person name="Hall N."/>
            <person name="Watson M."/>
            <person name="Adriaenssens E.M."/>
            <person name="Foster-Nyarko E."/>
            <person name="Jarju S."/>
            <person name="Secka A."/>
            <person name="Antonio M."/>
            <person name="Oren A."/>
            <person name="Chaudhuri R.R."/>
            <person name="La Ragione R."/>
            <person name="Hildebrand F."/>
            <person name="Pallen M.J."/>
        </authorList>
    </citation>
    <scope>NUCLEOTIDE SEQUENCE</scope>
    <source>
        <strain evidence="2">ChiGjej1B1-1684</strain>
    </source>
</reference>
<accession>A0A9D1LY34</accession>
<sequence length="243" mass="27643">MKKLQTAIRYECLTSVKYIWIFYTIMLSIVAAVFITLKLCLGNNENISMSALESSSIIYIGILGVMGFTEDFKMLIQNGFTRKYIFISTISMFMFMAAVLSFFDTIIGSVAPLVMTEYKNFFGLIYGIKNQYLLNWLLLFLTYTFVSSVTYFFVVLFNKIGKYFFIAFMVALGIILGFIVPLLFVYVIPENVIQNIFTFLSRIAGFTSDGTINYLYPIASLIIGAGIFGGITYLILRRTELKT</sequence>
<evidence type="ECO:0000256" key="1">
    <source>
        <dbReference type="SAM" id="Phobius"/>
    </source>
</evidence>
<comment type="caution">
    <text evidence="2">The sequence shown here is derived from an EMBL/GenBank/DDBJ whole genome shotgun (WGS) entry which is preliminary data.</text>
</comment>
<dbReference type="AlphaFoldDB" id="A0A9D1LY34"/>